<evidence type="ECO:0000313" key="1">
    <source>
        <dbReference type="EMBL" id="EWC76122.1"/>
    </source>
</evidence>
<dbReference type="Proteomes" id="UP000030697">
    <property type="component" value="Unassembled WGS sequence"/>
</dbReference>
<name>W7JB77_PLAFA</name>
<protein>
    <submittedName>
        <fullName evidence="1">Uncharacterized protein</fullName>
    </submittedName>
</protein>
<gene>
    <name evidence="1" type="ORF">C923_03206</name>
</gene>
<proteinExistence type="predicted"/>
<reference evidence="1 2" key="1">
    <citation type="submission" date="2013-02" db="EMBL/GenBank/DDBJ databases">
        <title>The Genome Sequence of Plasmodium falciparum UGT5.1.</title>
        <authorList>
            <consortium name="The Broad Institute Genome Sequencing Platform"/>
            <consortium name="The Broad Institute Genome Sequencing Center for Infectious Disease"/>
            <person name="Neafsey D."/>
            <person name="Cheeseman I."/>
            <person name="Volkman S."/>
            <person name="Adams J."/>
            <person name="Walker B."/>
            <person name="Young S.K."/>
            <person name="Zeng Q."/>
            <person name="Gargeya S."/>
            <person name="Fitzgerald M."/>
            <person name="Haas B."/>
            <person name="Abouelleil A."/>
            <person name="Alvarado L."/>
            <person name="Arachchi H.M."/>
            <person name="Berlin A.M."/>
            <person name="Chapman S.B."/>
            <person name="Dewar J."/>
            <person name="Goldberg J."/>
            <person name="Griggs A."/>
            <person name="Gujja S."/>
            <person name="Hansen M."/>
            <person name="Howarth C."/>
            <person name="Imamovic A."/>
            <person name="Larimer J."/>
            <person name="McCowan C."/>
            <person name="Murphy C."/>
            <person name="Neiman D."/>
            <person name="Pearson M."/>
            <person name="Priest M."/>
            <person name="Roberts A."/>
            <person name="Saif S."/>
            <person name="Shea T."/>
            <person name="Sisk P."/>
            <person name="Sykes S."/>
            <person name="Wortman J."/>
            <person name="Nusbaum C."/>
            <person name="Birren B."/>
        </authorList>
    </citation>
    <scope>NUCLEOTIDE SEQUENCE [LARGE SCALE GENOMIC DNA]</scope>
    <source>
        <strain evidence="1 2">UGT5.1</strain>
    </source>
</reference>
<evidence type="ECO:0000313" key="2">
    <source>
        <dbReference type="Proteomes" id="UP000030697"/>
    </source>
</evidence>
<sequence length="71" mass="8489">MIVSILLYFNNINYFFIIRSYVFFEKIYYLSIITHKNEQKLILNISTITNNTYIDTTINTNGILLDIYILI</sequence>
<dbReference type="AlphaFoldDB" id="W7JB77"/>
<organism evidence="1 2">
    <name type="scientific">Plasmodium falciparum UGT5.1</name>
    <dbReference type="NCBI Taxonomy" id="1237627"/>
    <lineage>
        <taxon>Eukaryota</taxon>
        <taxon>Sar</taxon>
        <taxon>Alveolata</taxon>
        <taxon>Apicomplexa</taxon>
        <taxon>Aconoidasida</taxon>
        <taxon>Haemosporida</taxon>
        <taxon>Plasmodiidae</taxon>
        <taxon>Plasmodium</taxon>
        <taxon>Plasmodium (Laverania)</taxon>
    </lineage>
</organism>
<accession>W7JB77</accession>
<dbReference type="EMBL" id="KI928469">
    <property type="protein sequence ID" value="EWC76122.1"/>
    <property type="molecule type" value="Genomic_DNA"/>
</dbReference>